<dbReference type="SMART" id="SM00854">
    <property type="entry name" value="PGA_cap"/>
    <property type="match status" value="1"/>
</dbReference>
<comment type="similarity">
    <text evidence="1">Belongs to the CapA family.</text>
</comment>
<dbReference type="Gene3D" id="3.40.830.10">
    <property type="entry name" value="LigB-like"/>
    <property type="match status" value="1"/>
</dbReference>
<proteinExistence type="inferred from homology"/>
<evidence type="ECO:0000259" key="3">
    <source>
        <dbReference type="SMART" id="SM00854"/>
    </source>
</evidence>
<dbReference type="Pfam" id="PF09587">
    <property type="entry name" value="PGA_cap"/>
    <property type="match status" value="1"/>
</dbReference>
<keyword evidence="2" id="KW-0472">Membrane</keyword>
<dbReference type="SUPFAM" id="SSF56300">
    <property type="entry name" value="Metallo-dependent phosphatases"/>
    <property type="match status" value="1"/>
</dbReference>
<comment type="caution">
    <text evidence="4">The sequence shown here is derived from an EMBL/GenBank/DDBJ whole genome shotgun (WGS) entry which is preliminary data.</text>
</comment>
<organism evidence="4">
    <name type="scientific">candidate division WS2 bacterium ADurb.Bin280</name>
    <dbReference type="NCBI Taxonomy" id="1852829"/>
    <lineage>
        <taxon>Bacteria</taxon>
        <taxon>candidate division WS2</taxon>
    </lineage>
</organism>
<dbReference type="Pfam" id="PF01875">
    <property type="entry name" value="Memo"/>
    <property type="match status" value="1"/>
</dbReference>
<dbReference type="PANTHER" id="PTHR33393:SF13">
    <property type="entry name" value="PGA BIOSYNTHESIS PROTEIN CAPA"/>
    <property type="match status" value="1"/>
</dbReference>
<reference evidence="4" key="1">
    <citation type="submission" date="2017-02" db="EMBL/GenBank/DDBJ databases">
        <title>Delving into the versatile metabolic prowess of the omnipresent phylum Bacteroidetes.</title>
        <authorList>
            <person name="Nobu M.K."/>
            <person name="Mei R."/>
            <person name="Narihiro T."/>
            <person name="Kuroda K."/>
            <person name="Liu W.-T."/>
        </authorList>
    </citation>
    <scope>NUCLEOTIDE SEQUENCE</scope>
    <source>
        <strain evidence="4">ADurb.Bin280</strain>
    </source>
</reference>
<dbReference type="InterPro" id="IPR019079">
    <property type="entry name" value="Capsule_synth_CapA"/>
</dbReference>
<dbReference type="CDD" id="cd07381">
    <property type="entry name" value="MPP_CapA"/>
    <property type="match status" value="1"/>
</dbReference>
<feature type="transmembrane region" description="Helical" evidence="2">
    <location>
        <begin position="7"/>
        <end position="28"/>
    </location>
</feature>
<dbReference type="InterPro" id="IPR002737">
    <property type="entry name" value="MEMO1_fam"/>
</dbReference>
<keyword evidence="2" id="KW-0812">Transmembrane</keyword>
<sequence length="572" mass="63939">MKRGISTFLAVLFCATILALYFVVNYYFVDKSNPTKSKDASISEIGPIIIPHFDAFKDKRREFLSNLSSEYKSEKIVLFSVNHFSVGTADLLVTDRKWDYKDLEIKIDDENVAKVASLDFVAKEENPFIFEHGIKNVLGDLAQYFPDAQITPIIVRDDIAEEDLEEIFDQVYSAVGDSMSVFSIDFSHYCPSSMAQIHDAYSISALRNLDKSASYKAETDSPQLMNMAVRWAQKTDKKHFNLFYNSNSGEIADNTEMETTSVVLGYYSNGSQQKDKTSTAIFAGDVMLDRLVYHAYRNRKLEEVFSKIGNRFFSGANLSMVNLEGPISKTQIDDNIAANNLVFNFPMQTPLALSYLNINAVSLANNHTNNAGHAGFENTVDVLNKAQISSIGSYDNRKDSISRVFDGPTPIALIATHELIGPSEIEEVIEEHSLQGRFVIVFPHWGSEYSKKHVAAQEEAARKWQKAGANLVIGSHPHVVEDFEIIDGTPVVYSLGNFVFDQNFSRETNEGLIVGAVISENNIKLSFFPVKISGQTPELMCGQRRAEILEGLLENVASTQKVNDDTIIINRN</sequence>
<evidence type="ECO:0000313" key="4">
    <source>
        <dbReference type="EMBL" id="OQA52072.1"/>
    </source>
</evidence>
<protein>
    <submittedName>
        <fullName evidence="4">Capsule biosynthesis protein CapA</fullName>
    </submittedName>
</protein>
<name>A0A1V5SDG4_9BACT</name>
<dbReference type="EMBL" id="MWBO01000049">
    <property type="protein sequence ID" value="OQA52072.1"/>
    <property type="molecule type" value="Genomic_DNA"/>
</dbReference>
<dbReference type="InterPro" id="IPR029052">
    <property type="entry name" value="Metallo-depent_PP-like"/>
</dbReference>
<dbReference type="PANTHER" id="PTHR33393">
    <property type="entry name" value="POLYGLUTAMINE SYNTHESIS ACCESSORY PROTEIN RV0574C-RELATED"/>
    <property type="match status" value="1"/>
</dbReference>
<evidence type="ECO:0000256" key="1">
    <source>
        <dbReference type="ARBA" id="ARBA00005662"/>
    </source>
</evidence>
<feature type="domain" description="Capsule synthesis protein CapA" evidence="3">
    <location>
        <begin position="279"/>
        <end position="502"/>
    </location>
</feature>
<keyword evidence="2" id="KW-1133">Transmembrane helix</keyword>
<gene>
    <name evidence="4" type="primary">capA</name>
    <name evidence="4" type="ORF">BWY43_00679</name>
</gene>
<accession>A0A1V5SDG4</accession>
<evidence type="ECO:0000256" key="2">
    <source>
        <dbReference type="SAM" id="Phobius"/>
    </source>
</evidence>
<dbReference type="AlphaFoldDB" id="A0A1V5SDG4"/>
<dbReference type="InterPro" id="IPR052169">
    <property type="entry name" value="CW_Biosynth-Accessory"/>
</dbReference>
<dbReference type="NCBIfam" id="TIGR04336">
    <property type="entry name" value="AmmeMemoSam_B"/>
    <property type="match status" value="1"/>
</dbReference>
<dbReference type="Proteomes" id="UP000485367">
    <property type="component" value="Unassembled WGS sequence"/>
</dbReference>